<keyword evidence="3" id="KW-0808">Transferase</keyword>
<keyword evidence="3" id="KW-0012">Acyltransferase</keyword>
<dbReference type="SMART" id="SM00563">
    <property type="entry name" value="PlsC"/>
    <property type="match status" value="1"/>
</dbReference>
<dbReference type="GO" id="GO:0016746">
    <property type="term" value="F:acyltransferase activity"/>
    <property type="evidence" value="ECO:0007669"/>
    <property type="project" value="UniProtKB-KW"/>
</dbReference>
<name>A0ABZ2LM44_9BACT</name>
<proteinExistence type="predicted"/>
<keyword evidence="4" id="KW-1185">Reference proteome</keyword>
<evidence type="ECO:0000313" key="4">
    <source>
        <dbReference type="Proteomes" id="UP001370348"/>
    </source>
</evidence>
<dbReference type="SUPFAM" id="SSF69593">
    <property type="entry name" value="Glycerol-3-phosphate (1)-acyltransferase"/>
    <property type="match status" value="1"/>
</dbReference>
<feature type="region of interest" description="Disordered" evidence="1">
    <location>
        <begin position="241"/>
        <end position="308"/>
    </location>
</feature>
<accession>A0ABZ2LM44</accession>
<dbReference type="Proteomes" id="UP001370348">
    <property type="component" value="Chromosome"/>
</dbReference>
<organism evidence="3 4">
    <name type="scientific">Pendulispora albinea</name>
    <dbReference type="NCBI Taxonomy" id="2741071"/>
    <lineage>
        <taxon>Bacteria</taxon>
        <taxon>Pseudomonadati</taxon>
        <taxon>Myxococcota</taxon>
        <taxon>Myxococcia</taxon>
        <taxon>Myxococcales</taxon>
        <taxon>Sorangiineae</taxon>
        <taxon>Pendulisporaceae</taxon>
        <taxon>Pendulispora</taxon>
    </lineage>
</organism>
<dbReference type="EMBL" id="CP089984">
    <property type="protein sequence ID" value="WXB11992.1"/>
    <property type="molecule type" value="Genomic_DNA"/>
</dbReference>
<gene>
    <name evidence="3" type="ORF">LZC94_29575</name>
</gene>
<protein>
    <submittedName>
        <fullName evidence="3">1-acyl-sn-glycerol-3-phosphate acyltransferase</fullName>
    </submittedName>
</protein>
<evidence type="ECO:0000259" key="2">
    <source>
        <dbReference type="SMART" id="SM00563"/>
    </source>
</evidence>
<dbReference type="RefSeq" id="WP_394821609.1">
    <property type="nucleotide sequence ID" value="NZ_CP089984.1"/>
</dbReference>
<feature type="compositionally biased region" description="Low complexity" evidence="1">
    <location>
        <begin position="281"/>
        <end position="295"/>
    </location>
</feature>
<feature type="compositionally biased region" description="Low complexity" evidence="1">
    <location>
        <begin position="251"/>
        <end position="268"/>
    </location>
</feature>
<sequence>MSIQVEGIEHVPRRGPIIYVPNHSGWFTLDTLVGALAIADHLGLDRLPWAAVVDQLLRTPKLGLFFERIGGFPASWLKTPEAMPPEIDALCIYPEGPEGNCKSFLHAYQMRPWRTSFIHLAALRGAAIVPLAIIGAEESLPAISGLPFLRRYIGTILPLPLTPIPLPAKWKFVFHEPVYISRSDLGPEGGDFEARRERARELALGIRARLQLTLDRETADHKLVRFSKMIRRLANYGPPRLQRAIAPAPPLESASGPASSSSGSGPSSRRVRPPLFAFSRSASPMAAPEASSSPSISPPPPSPLRQSR</sequence>
<feature type="compositionally biased region" description="Pro residues" evidence="1">
    <location>
        <begin position="296"/>
        <end position="308"/>
    </location>
</feature>
<dbReference type="Pfam" id="PF01553">
    <property type="entry name" value="Acyltransferase"/>
    <property type="match status" value="1"/>
</dbReference>
<reference evidence="3 4" key="1">
    <citation type="submission" date="2021-12" db="EMBL/GenBank/DDBJ databases">
        <title>Discovery of the Pendulisporaceae a myxobacterial family with distinct sporulation behavior and unique specialized metabolism.</title>
        <authorList>
            <person name="Garcia R."/>
            <person name="Popoff A."/>
            <person name="Bader C.D."/>
            <person name="Loehr J."/>
            <person name="Walesch S."/>
            <person name="Walt C."/>
            <person name="Boldt J."/>
            <person name="Bunk B."/>
            <person name="Haeckl F.J.F.P.J."/>
            <person name="Gunesch A.P."/>
            <person name="Birkelbach J."/>
            <person name="Nuebel U."/>
            <person name="Pietschmann T."/>
            <person name="Bach T."/>
            <person name="Mueller R."/>
        </authorList>
    </citation>
    <scope>NUCLEOTIDE SEQUENCE [LARGE SCALE GENOMIC DNA]</scope>
    <source>
        <strain evidence="3 4">MSr11954</strain>
    </source>
</reference>
<evidence type="ECO:0000256" key="1">
    <source>
        <dbReference type="SAM" id="MobiDB-lite"/>
    </source>
</evidence>
<evidence type="ECO:0000313" key="3">
    <source>
        <dbReference type="EMBL" id="WXB11992.1"/>
    </source>
</evidence>
<dbReference type="InterPro" id="IPR002123">
    <property type="entry name" value="Plipid/glycerol_acylTrfase"/>
</dbReference>
<feature type="domain" description="Phospholipid/glycerol acyltransferase" evidence="2">
    <location>
        <begin position="17"/>
        <end position="136"/>
    </location>
</feature>